<name>A0A9N8YI02_9GLOM</name>
<reference evidence="11" key="1">
    <citation type="submission" date="2021-06" db="EMBL/GenBank/DDBJ databases">
        <authorList>
            <person name="Kallberg Y."/>
            <person name="Tangrot J."/>
            <person name="Rosling A."/>
        </authorList>
    </citation>
    <scope>NUCLEOTIDE SEQUENCE</scope>
    <source>
        <strain evidence="11">MT106</strain>
    </source>
</reference>
<evidence type="ECO:0000256" key="7">
    <source>
        <dbReference type="ARBA" id="ARBA00048342"/>
    </source>
</evidence>
<dbReference type="AlphaFoldDB" id="A0A9N8YI02"/>
<dbReference type="SUPFAM" id="SSF51395">
    <property type="entry name" value="FMN-linked oxidoreductases"/>
    <property type="match status" value="1"/>
</dbReference>
<evidence type="ECO:0000256" key="9">
    <source>
        <dbReference type="SAM" id="Phobius"/>
    </source>
</evidence>
<keyword evidence="6" id="KW-0560">Oxidoreductase</keyword>
<comment type="cofactor">
    <cofactor evidence="1">
        <name>FMN</name>
        <dbReference type="ChEBI" id="CHEBI:58210"/>
    </cofactor>
</comment>
<evidence type="ECO:0000259" key="10">
    <source>
        <dbReference type="Pfam" id="PF01207"/>
    </source>
</evidence>
<evidence type="ECO:0000256" key="2">
    <source>
        <dbReference type="ARBA" id="ARBA00022630"/>
    </source>
</evidence>
<dbReference type="OrthoDB" id="10262250at2759"/>
<keyword evidence="9" id="KW-0472">Membrane</keyword>
<evidence type="ECO:0000256" key="1">
    <source>
        <dbReference type="ARBA" id="ARBA00001917"/>
    </source>
</evidence>
<dbReference type="InterPro" id="IPR018517">
    <property type="entry name" value="tRNA_hU_synthase_CS"/>
</dbReference>
<evidence type="ECO:0000256" key="4">
    <source>
        <dbReference type="ARBA" id="ARBA00022664"/>
    </source>
</evidence>
<dbReference type="InterPro" id="IPR035587">
    <property type="entry name" value="DUS-like_FMN-bd"/>
</dbReference>
<dbReference type="PANTHER" id="PTHR45936:SF1">
    <property type="entry name" value="TRNA-DIHYDROURIDINE(20) SYNTHASE [NAD(P)+]-LIKE"/>
    <property type="match status" value="1"/>
</dbReference>
<comment type="catalytic activity">
    <reaction evidence="8">
        <text>a 5,6-dihydrouridine in mRNA + NADP(+) = a uridine in mRNA + NADPH + H(+)</text>
        <dbReference type="Rhea" id="RHEA:69855"/>
        <dbReference type="Rhea" id="RHEA-COMP:14658"/>
        <dbReference type="Rhea" id="RHEA-COMP:17789"/>
        <dbReference type="ChEBI" id="CHEBI:15378"/>
        <dbReference type="ChEBI" id="CHEBI:57783"/>
        <dbReference type="ChEBI" id="CHEBI:58349"/>
        <dbReference type="ChEBI" id="CHEBI:65315"/>
        <dbReference type="ChEBI" id="CHEBI:74443"/>
    </reaction>
    <physiologicalReaction direction="right-to-left" evidence="8">
        <dbReference type="Rhea" id="RHEA:69857"/>
    </physiologicalReaction>
</comment>
<evidence type="ECO:0000313" key="11">
    <source>
        <dbReference type="EMBL" id="CAG8433032.1"/>
    </source>
</evidence>
<sequence length="333" mass="37496">MYSSTLYKDKEILAPMIGQSRNSAYAFTCIAIWGGYYLVYSPEIVDKRIITSIRIFNESNGLVTYLDPQSKSTCFQTHISEKPKLIFQIGTADPELALQAALTVKQDVTGIDVNCGCPKKFSIQGGMGAALLSKPDLLKKILTNLVQNSGLPVTCKIRILETKEKTIELCKMIESTGVRAIAVHCRLRDERPRNPGHWDIFRDLVENISIPIIANGDIFTRADITRLKEISSNSVMFARGAKNNVSVFCKDGKLLPLRKVVILYVKKAIEFNNHFSNTKYTIMQMYADNIKDSEYDAVIKAKSYEAFCRIFGIELEQQHTTNPIYEDDNNIEG</sequence>
<dbReference type="PANTHER" id="PTHR45936">
    <property type="entry name" value="TRNA-DIHYDROURIDINE(20) SYNTHASE [NAD(P)+]-LIKE"/>
    <property type="match status" value="1"/>
</dbReference>
<dbReference type="Pfam" id="PF01207">
    <property type="entry name" value="Dus"/>
    <property type="match status" value="1"/>
</dbReference>
<dbReference type="InterPro" id="IPR013785">
    <property type="entry name" value="Aldolase_TIM"/>
</dbReference>
<dbReference type="Proteomes" id="UP000789831">
    <property type="component" value="Unassembled WGS sequence"/>
</dbReference>
<dbReference type="EMBL" id="CAJVPL010000001">
    <property type="protein sequence ID" value="CAG8433032.1"/>
    <property type="molecule type" value="Genomic_DNA"/>
</dbReference>
<feature type="domain" description="DUS-like FMN-binding" evidence="10">
    <location>
        <begin position="75"/>
        <end position="280"/>
    </location>
</feature>
<feature type="transmembrane region" description="Helical" evidence="9">
    <location>
        <begin position="23"/>
        <end position="40"/>
    </location>
</feature>
<evidence type="ECO:0000256" key="5">
    <source>
        <dbReference type="ARBA" id="ARBA00022694"/>
    </source>
</evidence>
<evidence type="ECO:0000256" key="6">
    <source>
        <dbReference type="ARBA" id="ARBA00023002"/>
    </source>
</evidence>
<gene>
    <name evidence="11" type="ORF">AGERDE_LOCUS20</name>
</gene>
<keyword evidence="9" id="KW-0812">Transmembrane</keyword>
<comment type="caution">
    <text evidence="11">The sequence shown here is derived from an EMBL/GenBank/DDBJ whole genome shotgun (WGS) entry which is preliminary data.</text>
</comment>
<comment type="catalytic activity">
    <reaction evidence="7">
        <text>a 5,6-dihydrouridine in mRNA + NAD(+) = a uridine in mRNA + NADH + H(+)</text>
        <dbReference type="Rhea" id="RHEA:69851"/>
        <dbReference type="Rhea" id="RHEA-COMP:14658"/>
        <dbReference type="Rhea" id="RHEA-COMP:17789"/>
        <dbReference type="ChEBI" id="CHEBI:15378"/>
        <dbReference type="ChEBI" id="CHEBI:57540"/>
        <dbReference type="ChEBI" id="CHEBI:57945"/>
        <dbReference type="ChEBI" id="CHEBI:65315"/>
        <dbReference type="ChEBI" id="CHEBI:74443"/>
    </reaction>
    <physiologicalReaction direction="right-to-left" evidence="7">
        <dbReference type="Rhea" id="RHEA:69853"/>
    </physiologicalReaction>
</comment>
<dbReference type="Gene3D" id="3.20.20.70">
    <property type="entry name" value="Aldolase class I"/>
    <property type="match status" value="1"/>
</dbReference>
<keyword evidence="4" id="KW-0507">mRNA processing</keyword>
<evidence type="ECO:0000256" key="8">
    <source>
        <dbReference type="ARBA" id="ARBA00049447"/>
    </source>
</evidence>
<organism evidence="11 12">
    <name type="scientific">Ambispora gerdemannii</name>
    <dbReference type="NCBI Taxonomy" id="144530"/>
    <lineage>
        <taxon>Eukaryota</taxon>
        <taxon>Fungi</taxon>
        <taxon>Fungi incertae sedis</taxon>
        <taxon>Mucoromycota</taxon>
        <taxon>Glomeromycotina</taxon>
        <taxon>Glomeromycetes</taxon>
        <taxon>Archaeosporales</taxon>
        <taxon>Ambisporaceae</taxon>
        <taxon>Ambispora</taxon>
    </lineage>
</organism>
<keyword evidence="5" id="KW-0819">tRNA processing</keyword>
<keyword evidence="2" id="KW-0285">Flavoprotein</keyword>
<dbReference type="CDD" id="cd02801">
    <property type="entry name" value="DUS_like_FMN"/>
    <property type="match status" value="1"/>
</dbReference>
<evidence type="ECO:0000313" key="12">
    <source>
        <dbReference type="Proteomes" id="UP000789831"/>
    </source>
</evidence>
<evidence type="ECO:0000256" key="3">
    <source>
        <dbReference type="ARBA" id="ARBA00022643"/>
    </source>
</evidence>
<dbReference type="InterPro" id="IPR052582">
    <property type="entry name" value="tRNA-DUS-like"/>
</dbReference>
<keyword evidence="3" id="KW-0288">FMN</keyword>
<dbReference type="GO" id="GO:0017150">
    <property type="term" value="F:tRNA dihydrouridine synthase activity"/>
    <property type="evidence" value="ECO:0007669"/>
    <property type="project" value="InterPro"/>
</dbReference>
<keyword evidence="9" id="KW-1133">Transmembrane helix</keyword>
<protein>
    <submittedName>
        <fullName evidence="11">6325_t:CDS:1</fullName>
    </submittedName>
</protein>
<dbReference type="GO" id="GO:0005737">
    <property type="term" value="C:cytoplasm"/>
    <property type="evidence" value="ECO:0007669"/>
    <property type="project" value="TreeGrafter"/>
</dbReference>
<dbReference type="GO" id="GO:0050660">
    <property type="term" value="F:flavin adenine dinucleotide binding"/>
    <property type="evidence" value="ECO:0007669"/>
    <property type="project" value="InterPro"/>
</dbReference>
<dbReference type="GO" id="GO:0006397">
    <property type="term" value="P:mRNA processing"/>
    <property type="evidence" value="ECO:0007669"/>
    <property type="project" value="UniProtKB-KW"/>
</dbReference>
<keyword evidence="12" id="KW-1185">Reference proteome</keyword>
<accession>A0A9N8YI02</accession>
<proteinExistence type="predicted"/>
<dbReference type="PROSITE" id="PS01136">
    <property type="entry name" value="UPF0034"/>
    <property type="match status" value="1"/>
</dbReference>